<dbReference type="AlphaFoldDB" id="A0A662DK41"/>
<comment type="similarity">
    <text evidence="3">Belongs to the glycosyl hydrolase 130 family.</text>
</comment>
<evidence type="ECO:0000256" key="1">
    <source>
        <dbReference type="ARBA" id="ARBA00022676"/>
    </source>
</evidence>
<reference evidence="4 5" key="1">
    <citation type="submission" date="2018-06" db="EMBL/GenBank/DDBJ databases">
        <title>Extensive metabolic versatility and redundancy in microbially diverse, dynamic hydrothermal sediments.</title>
        <authorList>
            <person name="Dombrowski N."/>
            <person name="Teske A."/>
            <person name="Baker B.J."/>
        </authorList>
    </citation>
    <scope>NUCLEOTIDE SEQUENCE [LARGE SCALE GENOMIC DNA]</scope>
    <source>
        <strain evidence="4">B3_G15</strain>
    </source>
</reference>
<keyword evidence="4" id="KW-0378">Hydrolase</keyword>
<dbReference type="InterPro" id="IPR023296">
    <property type="entry name" value="Glyco_hydro_beta-prop_sf"/>
</dbReference>
<dbReference type="SUPFAM" id="SSF75005">
    <property type="entry name" value="Arabinanase/levansucrase/invertase"/>
    <property type="match status" value="1"/>
</dbReference>
<keyword evidence="2" id="KW-0808">Transferase</keyword>
<sequence>MREISNQLKMMVGPFIDYEHNPVLEPGSGFYSRGAYNPAVIKEGEIYFMLYRAESTKEKLTGKIGLASSRDGFNFTPHPEPVLVPDREFDRFGCEDPRLVKIKDTFYLTYVGNPGKYETGNICLATSRDLFHWEKHGSILRPQSKWDKGQIKAGAILPEKINGKYFMYFMGEKEPWKTAIGIATSTDLLHWEELLDEPVVCPRKGYFDEKGVEPGPPPLLTEEGIWLIYSGWGNDHIYKAGAILFSRDDPSRIIERSDEPVLVPAKKWGKIFGEIPDHTVPEGLVVEENHWLLYYGAADRVCCVALWEAKK</sequence>
<dbReference type="PANTHER" id="PTHR34106:SF5">
    <property type="entry name" value="GLYCOSIDASE"/>
    <property type="match status" value="1"/>
</dbReference>
<dbReference type="Gene3D" id="2.115.10.20">
    <property type="entry name" value="Glycosyl hydrolase domain, family 43"/>
    <property type="match status" value="1"/>
</dbReference>
<organism evidence="4 5">
    <name type="scientific">Aerophobetes bacterium</name>
    <dbReference type="NCBI Taxonomy" id="2030807"/>
    <lineage>
        <taxon>Bacteria</taxon>
        <taxon>Candidatus Aerophobota</taxon>
    </lineage>
</organism>
<dbReference type="Pfam" id="PF04041">
    <property type="entry name" value="Glyco_hydro_130"/>
    <property type="match status" value="1"/>
</dbReference>
<keyword evidence="1" id="KW-0328">Glycosyltransferase</keyword>
<evidence type="ECO:0000313" key="4">
    <source>
        <dbReference type="EMBL" id="RLE14663.1"/>
    </source>
</evidence>
<evidence type="ECO:0000256" key="2">
    <source>
        <dbReference type="ARBA" id="ARBA00022679"/>
    </source>
</evidence>
<comment type="caution">
    <text evidence="4">The sequence shown here is derived from an EMBL/GenBank/DDBJ whole genome shotgun (WGS) entry which is preliminary data.</text>
</comment>
<dbReference type="EMBL" id="QMQA01000034">
    <property type="protein sequence ID" value="RLE14663.1"/>
    <property type="molecule type" value="Genomic_DNA"/>
</dbReference>
<keyword evidence="4" id="KW-0326">Glycosidase</keyword>
<dbReference type="GO" id="GO:0016757">
    <property type="term" value="F:glycosyltransferase activity"/>
    <property type="evidence" value="ECO:0007669"/>
    <property type="project" value="UniProtKB-KW"/>
</dbReference>
<dbReference type="PANTHER" id="PTHR34106">
    <property type="entry name" value="GLYCOSIDASE"/>
    <property type="match status" value="1"/>
</dbReference>
<dbReference type="Proteomes" id="UP000280417">
    <property type="component" value="Unassembled WGS sequence"/>
</dbReference>
<name>A0A662DK41_UNCAE</name>
<dbReference type="InterPro" id="IPR007184">
    <property type="entry name" value="Mannoside_phosphorylase"/>
</dbReference>
<protein>
    <submittedName>
        <fullName evidence="4">Glycosidase</fullName>
    </submittedName>
</protein>
<dbReference type="GO" id="GO:0016798">
    <property type="term" value="F:hydrolase activity, acting on glycosyl bonds"/>
    <property type="evidence" value="ECO:0007669"/>
    <property type="project" value="UniProtKB-KW"/>
</dbReference>
<evidence type="ECO:0000313" key="5">
    <source>
        <dbReference type="Proteomes" id="UP000280417"/>
    </source>
</evidence>
<evidence type="ECO:0000256" key="3">
    <source>
        <dbReference type="ARBA" id="ARBA00024356"/>
    </source>
</evidence>
<dbReference type="PIRSF" id="PIRSF016202">
    <property type="entry name" value="PH1107"/>
    <property type="match status" value="1"/>
</dbReference>
<accession>A0A662DK41</accession>
<gene>
    <name evidence="4" type="ORF">DRJ04_01965</name>
</gene>
<proteinExistence type="inferred from homology"/>